<dbReference type="SMART" id="SM00053">
    <property type="entry name" value="DYNc"/>
    <property type="match status" value="1"/>
</dbReference>
<feature type="compositionally biased region" description="Basic and acidic residues" evidence="3">
    <location>
        <begin position="28"/>
        <end position="38"/>
    </location>
</feature>
<dbReference type="Pfam" id="PF01031">
    <property type="entry name" value="Dynamin_M"/>
    <property type="match status" value="1"/>
</dbReference>
<dbReference type="PRINTS" id="PR00195">
    <property type="entry name" value="DYNAMIN"/>
</dbReference>
<dbReference type="Gene3D" id="1.20.120.1240">
    <property type="entry name" value="Dynamin, middle domain"/>
    <property type="match status" value="1"/>
</dbReference>
<dbReference type="Proteomes" id="UP001629113">
    <property type="component" value="Unassembled WGS sequence"/>
</dbReference>
<comment type="caution">
    <text evidence="6">The sequence shown here is derived from an EMBL/GenBank/DDBJ whole genome shotgun (WGS) entry which is preliminary data.</text>
</comment>
<keyword evidence="7" id="KW-1185">Reference proteome</keyword>
<feature type="region of interest" description="Disordered" evidence="3">
    <location>
        <begin position="540"/>
        <end position="600"/>
    </location>
</feature>
<dbReference type="InterPro" id="IPR045063">
    <property type="entry name" value="Dynamin_N"/>
</dbReference>
<accession>A0ABR4PEL0</accession>
<feature type="compositionally biased region" description="Polar residues" evidence="3">
    <location>
        <begin position="586"/>
        <end position="600"/>
    </location>
</feature>
<feature type="domain" description="Dynamin-type G" evidence="5">
    <location>
        <begin position="105"/>
        <end position="430"/>
    </location>
</feature>
<dbReference type="Pfam" id="PF00350">
    <property type="entry name" value="Dynamin_N"/>
    <property type="match status" value="1"/>
</dbReference>
<evidence type="ECO:0000256" key="1">
    <source>
        <dbReference type="ARBA" id="ARBA00022741"/>
    </source>
</evidence>
<dbReference type="InterPro" id="IPR020850">
    <property type="entry name" value="GED_dom"/>
</dbReference>
<evidence type="ECO:0000256" key="2">
    <source>
        <dbReference type="ARBA" id="ARBA00023134"/>
    </source>
</evidence>
<feature type="region of interest" description="Disordered" evidence="3">
    <location>
        <begin position="892"/>
        <end position="912"/>
    </location>
</feature>
<dbReference type="CDD" id="cd08771">
    <property type="entry name" value="DLP_1"/>
    <property type="match status" value="1"/>
</dbReference>
<keyword evidence="1" id="KW-0547">Nucleotide-binding</keyword>
<evidence type="ECO:0000259" key="4">
    <source>
        <dbReference type="PROSITE" id="PS51388"/>
    </source>
</evidence>
<protein>
    <submittedName>
        <fullName evidence="6">Dynamin family protein</fullName>
    </submittedName>
</protein>
<gene>
    <name evidence="6" type="ORF">PVAG01_05914</name>
</gene>
<feature type="region of interest" description="Disordered" evidence="3">
    <location>
        <begin position="1"/>
        <end position="66"/>
    </location>
</feature>
<dbReference type="InterPro" id="IPR027417">
    <property type="entry name" value="P-loop_NTPase"/>
</dbReference>
<dbReference type="InterPro" id="IPR022812">
    <property type="entry name" value="Dynamin"/>
</dbReference>
<sequence>MPSRPSKHSKVSQAPVSPPESSSTVKSEGAEPDNHTERSTAPSVTSTLAQASASSGIPQRHSSAETVRMTAQANPAGAGLAMAGAKVKILVDAISRLRQFGLEHTIPLPELVLVGDQSSGKSSLMGALAEIILPRKQGICTRCPANVKTSAAETWKCDVSLSIRYEYDARSRKGPFPNWKLGAGGQETKPFKTIYRKEDLEEVVIWAQHALLNPNFSHGDFIPGEGRISLAGEASLPANTADYSPNVISIEISGPHLQSLSFYDLPGVFQVAPNEKTQYLTHVFENMTKEYIKHENAQVICAMPMAHDISNSRTLSIILNLKADKRRCMGVLTMPDRLQGGNTHAEFEAVLSGKAQVLPQGYFVTKQPGPDSGIDDRSPDYHHIARVQEQAFFDNQWPREWGRFKERCGTTAISTYLSHQFAAQIAASIPEISLRIATEARRIDIELSQLPAQSGVNVQHVVRECLSRFSSEVRQLLKGLNHPFLSDWNTLAENFRKTLLLMKPRIGFTHESDKSRYEVISLDTDDEGSVSSHISTAKRLADGFETPQGKRVRRVNDSPIPLPGLGGLPRSGLAKQEDNSPFALPSQRSGSNLQPRLNSSHNPLRGTPFAKCFLQNPGKSFSNIGEIRTLICQHRIPGKPDHVDDGIKERFCLQAVEYWREPFEIFMGRTFQMFRKALKETLGASLVGYHETSLYRDSATLLEKKLDEWEKQQASSLEALFELERYKLFTLNEKAFAAYRHEEMQILKKARRDHRALCYVDSISDAKATPEAKVNKAAKVTDDQLGKDPFGIELELAGYVRGYYVTSGLRFSDNVSQNIFGNFFRIIQHEIGFFLETELGLMTDGNSDAICRRLLEEDSFVAEKRQDLLRQKNKLDGFSREFNLLKQQYYTEEPEPEADDVDIDPDVDAYNN</sequence>
<dbReference type="PROSITE" id="PS51718">
    <property type="entry name" value="G_DYNAMIN_2"/>
    <property type="match status" value="1"/>
</dbReference>
<feature type="domain" description="GED" evidence="4">
    <location>
        <begin position="793"/>
        <end position="890"/>
    </location>
</feature>
<dbReference type="SUPFAM" id="SSF52540">
    <property type="entry name" value="P-loop containing nucleoside triphosphate hydrolases"/>
    <property type="match status" value="1"/>
</dbReference>
<proteinExistence type="predicted"/>
<name>A0ABR4PEL0_9HELO</name>
<dbReference type="PANTHER" id="PTHR11566:SF131">
    <property type="entry name" value="GTPASE, PUTATIVE (AFU_ORTHOLOGUE AFUA_6G07630)-RELATED"/>
    <property type="match status" value="1"/>
</dbReference>
<dbReference type="PANTHER" id="PTHR11566">
    <property type="entry name" value="DYNAMIN"/>
    <property type="match status" value="1"/>
</dbReference>
<dbReference type="InterPro" id="IPR000375">
    <property type="entry name" value="Dynamin_stalk"/>
</dbReference>
<dbReference type="EMBL" id="JBFCZG010000005">
    <property type="protein sequence ID" value="KAL3421758.1"/>
    <property type="molecule type" value="Genomic_DNA"/>
</dbReference>
<dbReference type="InterPro" id="IPR030381">
    <property type="entry name" value="G_DYNAMIN_dom"/>
</dbReference>
<evidence type="ECO:0000313" key="6">
    <source>
        <dbReference type="EMBL" id="KAL3421758.1"/>
    </source>
</evidence>
<dbReference type="Gene3D" id="3.40.50.300">
    <property type="entry name" value="P-loop containing nucleotide triphosphate hydrolases"/>
    <property type="match status" value="1"/>
</dbReference>
<feature type="compositionally biased region" description="Polar residues" evidence="3">
    <location>
        <begin position="11"/>
        <end position="26"/>
    </location>
</feature>
<evidence type="ECO:0000259" key="5">
    <source>
        <dbReference type="PROSITE" id="PS51718"/>
    </source>
</evidence>
<reference evidence="6 7" key="1">
    <citation type="submission" date="2024-06" db="EMBL/GenBank/DDBJ databases">
        <title>Complete genome of Phlyctema vagabunda strain 19-DSS-EL-015.</title>
        <authorList>
            <person name="Fiorenzani C."/>
        </authorList>
    </citation>
    <scope>NUCLEOTIDE SEQUENCE [LARGE SCALE GENOMIC DNA]</scope>
    <source>
        <strain evidence="6 7">19-DSS-EL-015</strain>
    </source>
</reference>
<organism evidence="6 7">
    <name type="scientific">Phlyctema vagabunda</name>
    <dbReference type="NCBI Taxonomy" id="108571"/>
    <lineage>
        <taxon>Eukaryota</taxon>
        <taxon>Fungi</taxon>
        <taxon>Dikarya</taxon>
        <taxon>Ascomycota</taxon>
        <taxon>Pezizomycotina</taxon>
        <taxon>Leotiomycetes</taxon>
        <taxon>Helotiales</taxon>
        <taxon>Dermateaceae</taxon>
        <taxon>Phlyctema</taxon>
    </lineage>
</organism>
<feature type="compositionally biased region" description="Basic residues" evidence="3">
    <location>
        <begin position="1"/>
        <end position="10"/>
    </location>
</feature>
<evidence type="ECO:0000256" key="3">
    <source>
        <dbReference type="SAM" id="MobiDB-lite"/>
    </source>
</evidence>
<feature type="compositionally biased region" description="Polar residues" evidence="3">
    <location>
        <begin position="39"/>
        <end position="66"/>
    </location>
</feature>
<dbReference type="InterPro" id="IPR001401">
    <property type="entry name" value="Dynamin_GTPase"/>
</dbReference>
<keyword evidence="2" id="KW-0342">GTP-binding</keyword>
<dbReference type="PROSITE" id="PS51388">
    <property type="entry name" value="GED"/>
    <property type="match status" value="1"/>
</dbReference>
<evidence type="ECO:0000313" key="7">
    <source>
        <dbReference type="Proteomes" id="UP001629113"/>
    </source>
</evidence>